<dbReference type="RefSeq" id="WP_092687663.1">
    <property type="nucleotide sequence ID" value="NZ_FNPK01000003.1"/>
</dbReference>
<evidence type="ECO:0000313" key="2">
    <source>
        <dbReference type="Proteomes" id="UP000199035"/>
    </source>
</evidence>
<dbReference type="Proteomes" id="UP000199035">
    <property type="component" value="Unassembled WGS sequence"/>
</dbReference>
<keyword evidence="2" id="KW-1185">Reference proteome</keyword>
<gene>
    <name evidence="1" type="ORF">SAMN05421643_10334</name>
</gene>
<dbReference type="STRING" id="595670.SAMN05421643_10334"/>
<sequence>MIEKTENSLNLGLEQVDVLIRELQSTFDEFSNDLGPLSLDESGVSIEIKLKSSTHSYDLAQLKLLRAELVDPIVNSLKEIS</sequence>
<evidence type="ECO:0000313" key="1">
    <source>
        <dbReference type="EMBL" id="SDY06215.1"/>
    </source>
</evidence>
<dbReference type="AlphaFoldDB" id="A0A1H3GTD4"/>
<protein>
    <submittedName>
        <fullName evidence="1">Uncharacterized protein</fullName>
    </submittedName>
</protein>
<accession>A0A1H3GTD4</accession>
<proteinExistence type="predicted"/>
<reference evidence="2" key="1">
    <citation type="submission" date="2016-10" db="EMBL/GenBank/DDBJ databases">
        <authorList>
            <person name="Varghese N."/>
            <person name="Submissions S."/>
        </authorList>
    </citation>
    <scope>NUCLEOTIDE SEQUENCE [LARGE SCALE GENOMIC DNA]</scope>
    <source>
        <strain evidence="2">ANC 5109</strain>
    </source>
</reference>
<name>A0A1H3GTD4_9GAMM</name>
<dbReference type="EMBL" id="FNPK01000003">
    <property type="protein sequence ID" value="SDY06215.1"/>
    <property type="molecule type" value="Genomic_DNA"/>
</dbReference>
<organism evidence="1 2">
    <name type="scientific">Acinetobacter kyonggiensis</name>
    <dbReference type="NCBI Taxonomy" id="595670"/>
    <lineage>
        <taxon>Bacteria</taxon>
        <taxon>Pseudomonadati</taxon>
        <taxon>Pseudomonadota</taxon>
        <taxon>Gammaproteobacteria</taxon>
        <taxon>Moraxellales</taxon>
        <taxon>Moraxellaceae</taxon>
        <taxon>Acinetobacter</taxon>
    </lineage>
</organism>